<dbReference type="GO" id="GO:0030659">
    <property type="term" value="C:cytoplasmic vesicle membrane"/>
    <property type="evidence" value="ECO:0007669"/>
    <property type="project" value="TreeGrafter"/>
</dbReference>
<feature type="compositionally biased region" description="Polar residues" evidence="4">
    <location>
        <begin position="165"/>
        <end position="177"/>
    </location>
</feature>
<dbReference type="InterPro" id="IPR002219">
    <property type="entry name" value="PKC_DAG/PE"/>
</dbReference>
<gene>
    <name evidence="7" type="ORF">DLAC_03726</name>
</gene>
<feature type="transmembrane region" description="Helical" evidence="5">
    <location>
        <begin position="2558"/>
        <end position="2578"/>
    </location>
</feature>
<dbReference type="EMBL" id="LODT01000020">
    <property type="protein sequence ID" value="KYQ99781.1"/>
    <property type="molecule type" value="Genomic_DNA"/>
</dbReference>
<evidence type="ECO:0000313" key="8">
    <source>
        <dbReference type="Proteomes" id="UP000076078"/>
    </source>
</evidence>
<keyword evidence="8" id="KW-1185">Reference proteome</keyword>
<dbReference type="Pfam" id="PF00569">
    <property type="entry name" value="ZZ"/>
    <property type="match status" value="1"/>
</dbReference>
<evidence type="ECO:0000256" key="2">
    <source>
        <dbReference type="ARBA" id="ARBA00022771"/>
    </source>
</evidence>
<evidence type="ECO:0000256" key="4">
    <source>
        <dbReference type="SAM" id="MobiDB-lite"/>
    </source>
</evidence>
<evidence type="ECO:0000256" key="1">
    <source>
        <dbReference type="ARBA" id="ARBA00022723"/>
    </source>
</evidence>
<accession>A0A152A0K1</accession>
<keyword evidence="5" id="KW-1133">Transmembrane helix</keyword>
<feature type="domain" description="Phorbol-ester/DAG-type" evidence="6">
    <location>
        <begin position="977"/>
        <end position="1029"/>
    </location>
</feature>
<dbReference type="PROSITE" id="PS50081">
    <property type="entry name" value="ZF_DAG_PE_2"/>
    <property type="match status" value="1"/>
</dbReference>
<dbReference type="GO" id="GO:0005262">
    <property type="term" value="F:calcium channel activity"/>
    <property type="evidence" value="ECO:0007669"/>
    <property type="project" value="InterPro"/>
</dbReference>
<protein>
    <submittedName>
        <fullName evidence="7">Inositol 1</fullName>
    </submittedName>
</protein>
<feature type="region of interest" description="Disordered" evidence="4">
    <location>
        <begin position="1745"/>
        <end position="1781"/>
    </location>
</feature>
<organism evidence="7 8">
    <name type="scientific">Tieghemostelium lacteum</name>
    <name type="common">Slime mold</name>
    <name type="synonym">Dictyostelium lacteum</name>
    <dbReference type="NCBI Taxonomy" id="361077"/>
    <lineage>
        <taxon>Eukaryota</taxon>
        <taxon>Amoebozoa</taxon>
        <taxon>Evosea</taxon>
        <taxon>Eumycetozoa</taxon>
        <taxon>Dictyostelia</taxon>
        <taxon>Dictyosteliales</taxon>
        <taxon>Raperosteliaceae</taxon>
        <taxon>Tieghemostelium</taxon>
    </lineage>
</organism>
<feature type="transmembrane region" description="Helical" evidence="5">
    <location>
        <begin position="2667"/>
        <end position="2691"/>
    </location>
</feature>
<keyword evidence="2" id="KW-0863">Zinc-finger</keyword>
<feature type="transmembrane region" description="Helical" evidence="5">
    <location>
        <begin position="2419"/>
        <end position="2444"/>
    </location>
</feature>
<dbReference type="Pfam" id="PF01365">
    <property type="entry name" value="RYDR_ITPR"/>
    <property type="match status" value="1"/>
</dbReference>
<reference evidence="7 8" key="1">
    <citation type="submission" date="2015-12" db="EMBL/GenBank/DDBJ databases">
        <title>Dictyostelia acquired genes for synthesis and detection of signals that induce cell-type specialization by lateral gene transfer from prokaryotes.</title>
        <authorList>
            <person name="Gloeckner G."/>
            <person name="Schaap P."/>
        </authorList>
    </citation>
    <scope>NUCLEOTIDE SEQUENCE [LARGE SCALE GENOMIC DNA]</scope>
    <source>
        <strain evidence="7 8">TK</strain>
    </source>
</reference>
<feature type="transmembrane region" description="Helical" evidence="5">
    <location>
        <begin position="2464"/>
        <end position="2485"/>
    </location>
</feature>
<evidence type="ECO:0000313" key="7">
    <source>
        <dbReference type="EMBL" id="KYQ99781.1"/>
    </source>
</evidence>
<feature type="compositionally biased region" description="Acidic residues" evidence="4">
    <location>
        <begin position="117"/>
        <end position="128"/>
    </location>
</feature>
<dbReference type="InterPro" id="IPR000699">
    <property type="entry name" value="RIH_dom"/>
</dbReference>
<keyword evidence="3" id="KW-0862">Zinc</keyword>
<dbReference type="Proteomes" id="UP000076078">
    <property type="component" value="Unassembled WGS sequence"/>
</dbReference>
<comment type="caution">
    <text evidence="7">The sequence shown here is derived from an EMBL/GenBank/DDBJ whole genome shotgun (WGS) entry which is preliminary data.</text>
</comment>
<feature type="transmembrane region" description="Helical" evidence="5">
    <location>
        <begin position="2590"/>
        <end position="2610"/>
    </location>
</feature>
<proteinExistence type="predicted"/>
<feature type="compositionally biased region" description="Pro residues" evidence="4">
    <location>
        <begin position="249"/>
        <end position="266"/>
    </location>
</feature>
<dbReference type="STRING" id="361077.A0A152A0K1"/>
<dbReference type="OrthoDB" id="18423at2759"/>
<keyword evidence="5" id="KW-0472">Membrane</keyword>
<feature type="compositionally biased region" description="Basic and acidic residues" evidence="4">
    <location>
        <begin position="134"/>
        <end position="154"/>
    </location>
</feature>
<sequence>MEENKQPLKTGDRISFSIDSIEFQRECFLSVVELDANTNTNSSNKKNDKTLVSQATLSNLAQTGIGQSPTGSPTIQNSKSKQCHSFLNFKRNKDSVFLIFKEQNLETKKTKNRFENEDQDDDDDDDNDNINNSKETKDIKEKDNNLSTPIKEETPIIPTLDDNRVSPNSPNVILPIQPSTGTETLQVEIEGDDPTLNKVPDKKKKNLLFGIKKMLHVPMPNQSLQVQQSMEISKRRSMETNINEIPMTTIPPTPPPTTPSTPPTSNPSPQQQIQQTPSQVSESVSQSPVLTTPIPVSPSSPTGADVQVRKIRRKTSEHKSGDLIHYQEKVFFQNFNGKYLGIVNDQNNQTFVLRDELDEDCYFLFTSNYQDHGPVLNNDTILISHIVDSEMNFLELVYTDTSVKVNFKDYGEPMKINLSNDISVEINAISENEHILISHRDAGYISVVEEGTKLLFTNKNKVTLDLYDSLFELVKVTKDNLVSDQDEDLIFALKSCKAKMYLSIQDSNDINNNPVILVDNYKSKSSKFKFIPRPDSSDQSIIYSTKTLFYNQHYYIQSLSDQYLHFQPTLESSNFVGHTQQLKFDDFQIKQPPFESFDKCKNLIAKIDELRSMREEGEIKQQVVDIMKFCASCKSPGEMSLLKNVLLKNTEGILQLFNHANKNSQTKVIIQIYKFLSMMSKDSAKYGSLIMNYFHSFRNVLKPSNRIKIYFIKVLISIYSNHRVLLETLTSSRISEFLDILNGTEKEDRYLPLQLEVIKLLNSLCVCDNILIPKNQQIITRLLQSRPKSQELFLDFKIEKLVDQIPIPQNNPKDASEDSDVYSDDSDEFEGIFHFINFKKVFFYGSNKNYSLKFLIGGETELDSSDPDDDKMAREKEFAKQSLLLYCNLISGGVDGPAILTKKGLTLDNCKGIIDSSLVHSRYKSAFLYFMNMFPIPMKNDHYLDINYQFNGNSVGLTSRIEKVMSKLKPKDKVPHVHPLSYKRVDIVTYEYCDYCTRSIRGHSTKSYVCIKCEFVLCDRCFQVSKSKVDTSPPKPMKPYMVLDNIHSHPLYKVDEHNNYYGNEMRCDICSHTSFNGYHCDKCQYFDICNRCFELHKDDRHNIEPYNHDSVLVNITEKKNPFSTFFHTSYKEGDFYLQVFNILKNNDAVAFLPFTNQVISNYFKNGNFEDYESHVKYLYAMKYNSSSELISEKLLTLQQKNLYEMFLKENPESTDQQHLDNWKKFFKGNKEYYSKTLSWELPEFYSEKDNRNYKKEEFFKSFIHLLKSQDIEIHLLLKSLTSASNGHDHKLKLIDDIRALDRLVSTNTATILIRDHHKTLVSLLKSVDNIYKNEIRYDISSADERILEYFFCKLQPLVITVLRSLGIAHDNKIAMESLAELFQHGYDILFNFKIGLSYMKQNIEFLIEFSITNGNIERFSNHKKLLQAIKKYKNFQDSIYIDILISFIFLSEPHKLDRFYLQLLSKIAHPSKESAILKNQIILSKSFTKFQRMISHHWIVSKNIIVQFLKKSSPDLRNINNNNNNNDTGKISTIEEENKIHNTLSFMKLLSACCAGESSEAEMVARKFISMSDCVDFLVELSNDIIDNADTPANKLKFEFQKTYIFFLYEVYFNTKILLKFNEIPKNIVKLFYNFHTLMNHLCSKSEKLVSDQKSTLKTSSKKVPKFANASSASLQFTKPIQISQEMVRFMNDMVVHYMTPLLKILKIHLTMIQEESVPVELETQTLINNLTSAFRNMIVKITPDAPESGKQQPNKNQNTSKSSLDDDDEDMTLDDSDEDYDYPDVDSKFRDKTAKYDLIVLFCNMEPRDKHTFLLLSSDCLEKMVEWEMDLGYSRFEEVVAELLRSNEFNDFVYIPEVTFSDRFSYQNSSIPREEEYILDAIQSKLSIPQIAKLLKFYFKSHNTLMVSKYIDVFNAKLSTNENPKIRYYVIETLFKILKHSTDAIITSSILKVFNTIFLSQSYHDVLENIKFNYKLNPDNNLFKSLYDLVSHSNQMLKSYYPPTIDFLGDDIGSLPDKLQFCTQVFTFIGSLCRGNDNFIQQNILFQPQSYNIYSMIVEFLVTLTDKIKSTQSNLHYYLVATSFFSALKEISKYNNDNQVLLSNSKVTSCIYQILDIGLSVQTSNLSSLSLITHSETYNPSRVFCVNDDNEKTKYKRKFIFALLKKTIMDFLIKRVDCTNPKLVKLTIRDLQTSIIHRTAQTIKHKSFIDDFKHLDDKLKDIDEINYKKELRTIFFPGKFTQEQDYRGKDFAVCKFLSIKCCYFIQGLVNYDNSKYPFLLEFHSKLLNSLSDKIGRVELIYNDVIEPIYYPIPYYIHKREIKEEKPKSKTTIRAETILNKIKLSENNIAKKLETSKISIINPHNDELQKDIEEYFYDQKVDWEQPTEKINSFMTWSKFTLFKIENRNIFIHNSKWKRFFVNIFSGARLAAFFLAIAINIFLLVYSKSNIGSIDDDLGTTYNRVINVLSAIHIVISVLTLISFVFKYTFIQYKRELPSWKFIQEQKRKNNNNDDEETVANAHVDFAKPNDFSLVFNLYCFYYILAVVFSILGTVYNPFFFSFHIFQYSLNTSALSVIIKEVSKHTKTLAILFVFLVQTAYLMSIFSYLFFRFRYEDGDNNPYCSTLAQCFVSNLYYAIISGGSVIDTMKFETFSEQSNNQVGEITGWIVFNLLFWIIVTIVLLNVILGIIVDALGNMRDKKSDLQKYKNSNCFMCSINRDSFQKNELDFEYHIEIEHNKWNYLYYYEYLKNRNRYFIEKKLKADKINPRKRMEMYFYEMICEGRHIKIFPIEKSLSINNKQNK</sequence>
<dbReference type="InterPro" id="IPR000433">
    <property type="entry name" value="Znf_ZZ"/>
</dbReference>
<evidence type="ECO:0000259" key="6">
    <source>
        <dbReference type="PROSITE" id="PS50081"/>
    </source>
</evidence>
<feature type="transmembrane region" description="Helical" evidence="5">
    <location>
        <begin position="2533"/>
        <end position="2552"/>
    </location>
</feature>
<evidence type="ECO:0000256" key="3">
    <source>
        <dbReference type="ARBA" id="ARBA00022833"/>
    </source>
</evidence>
<feature type="compositionally biased region" description="Polar residues" evidence="4">
    <location>
        <begin position="1750"/>
        <end position="1759"/>
    </location>
</feature>
<dbReference type="PANTHER" id="PTHR13715">
    <property type="entry name" value="RYANODINE RECEPTOR AND IP3 RECEPTOR"/>
    <property type="match status" value="1"/>
</dbReference>
<dbReference type="InParanoid" id="A0A152A0K1"/>
<feature type="region of interest" description="Disordered" evidence="4">
    <location>
        <begin position="110"/>
        <end position="177"/>
    </location>
</feature>
<keyword evidence="1" id="KW-0479">Metal-binding</keyword>
<dbReference type="PANTHER" id="PTHR13715:SF99">
    <property type="entry name" value="INOSITOL 1,4,5-TRISPHOSPHATE RECEPTOR-LIKE PROTEIN A"/>
    <property type="match status" value="1"/>
</dbReference>
<feature type="compositionally biased region" description="Acidic residues" evidence="4">
    <location>
        <begin position="1766"/>
        <end position="1781"/>
    </location>
</feature>
<feature type="compositionally biased region" description="Low complexity" evidence="4">
    <location>
        <begin position="267"/>
        <end position="302"/>
    </location>
</feature>
<dbReference type="InterPro" id="IPR015925">
    <property type="entry name" value="Ryanodine_IP3_receptor"/>
</dbReference>
<feature type="region of interest" description="Disordered" evidence="4">
    <location>
        <begin position="242"/>
        <end position="308"/>
    </location>
</feature>
<dbReference type="GO" id="GO:0008270">
    <property type="term" value="F:zinc ion binding"/>
    <property type="evidence" value="ECO:0007669"/>
    <property type="project" value="UniProtKB-KW"/>
</dbReference>
<name>A0A152A0K1_TIELA</name>
<keyword evidence="5" id="KW-0812">Transmembrane</keyword>
<evidence type="ECO:0000256" key="5">
    <source>
        <dbReference type="SAM" id="Phobius"/>
    </source>
</evidence>